<dbReference type="PROSITE" id="PS50893">
    <property type="entry name" value="ABC_TRANSPORTER_2"/>
    <property type="match status" value="1"/>
</dbReference>
<comment type="similarity">
    <text evidence="1">Belongs to the ABC transporter superfamily.</text>
</comment>
<dbReference type="CDD" id="cd03264">
    <property type="entry name" value="ABC_drug_resistance_like"/>
    <property type="match status" value="1"/>
</dbReference>
<evidence type="ECO:0000313" key="6">
    <source>
        <dbReference type="EMBL" id="MBE6060909.1"/>
    </source>
</evidence>
<dbReference type="InterPro" id="IPR003439">
    <property type="entry name" value="ABC_transporter-like_ATP-bd"/>
</dbReference>
<evidence type="ECO:0000256" key="3">
    <source>
        <dbReference type="ARBA" id="ARBA00022741"/>
    </source>
</evidence>
<name>A0A927WEU6_9CLOT</name>
<organism evidence="6 7">
    <name type="scientific">Clostridium sulfidigenes</name>
    <dbReference type="NCBI Taxonomy" id="318464"/>
    <lineage>
        <taxon>Bacteria</taxon>
        <taxon>Bacillati</taxon>
        <taxon>Bacillota</taxon>
        <taxon>Clostridia</taxon>
        <taxon>Eubacteriales</taxon>
        <taxon>Clostridiaceae</taxon>
        <taxon>Clostridium</taxon>
    </lineage>
</organism>
<dbReference type="InterPro" id="IPR027417">
    <property type="entry name" value="P-loop_NTPase"/>
</dbReference>
<evidence type="ECO:0000313" key="7">
    <source>
        <dbReference type="Proteomes" id="UP000768462"/>
    </source>
</evidence>
<dbReference type="EMBL" id="SVCM01000142">
    <property type="protein sequence ID" value="MBE6060909.1"/>
    <property type="molecule type" value="Genomic_DNA"/>
</dbReference>
<comment type="caution">
    <text evidence="6">The sequence shown here is derived from an EMBL/GenBank/DDBJ whole genome shotgun (WGS) entry which is preliminary data.</text>
</comment>
<dbReference type="InterPro" id="IPR003593">
    <property type="entry name" value="AAA+_ATPase"/>
</dbReference>
<feature type="domain" description="ABC transporter" evidence="5">
    <location>
        <begin position="4"/>
        <end position="230"/>
    </location>
</feature>
<dbReference type="PANTHER" id="PTHR43335">
    <property type="entry name" value="ABC TRANSPORTER, ATP-BINDING PROTEIN"/>
    <property type="match status" value="1"/>
</dbReference>
<protein>
    <submittedName>
        <fullName evidence="6">ABC transporter ATP-binding protein</fullName>
    </submittedName>
</protein>
<evidence type="ECO:0000259" key="5">
    <source>
        <dbReference type="PROSITE" id="PS50893"/>
    </source>
</evidence>
<dbReference type="GO" id="GO:0016887">
    <property type="term" value="F:ATP hydrolysis activity"/>
    <property type="evidence" value="ECO:0007669"/>
    <property type="project" value="InterPro"/>
</dbReference>
<keyword evidence="2" id="KW-0813">Transport</keyword>
<evidence type="ECO:0000256" key="4">
    <source>
        <dbReference type="ARBA" id="ARBA00022840"/>
    </source>
</evidence>
<dbReference type="SUPFAM" id="SSF52540">
    <property type="entry name" value="P-loop containing nucleoside triphosphate hydrolases"/>
    <property type="match status" value="1"/>
</dbReference>
<dbReference type="GO" id="GO:0005524">
    <property type="term" value="F:ATP binding"/>
    <property type="evidence" value="ECO:0007669"/>
    <property type="project" value="UniProtKB-KW"/>
</dbReference>
<dbReference type="Gene3D" id="3.40.50.300">
    <property type="entry name" value="P-loop containing nucleotide triphosphate hydrolases"/>
    <property type="match status" value="1"/>
</dbReference>
<dbReference type="PROSITE" id="PS00211">
    <property type="entry name" value="ABC_TRANSPORTER_1"/>
    <property type="match status" value="1"/>
</dbReference>
<reference evidence="6" key="1">
    <citation type="submission" date="2019-04" db="EMBL/GenBank/DDBJ databases">
        <title>Evolution of Biomass-Degrading Anaerobic Consortia Revealed by Metagenomics.</title>
        <authorList>
            <person name="Peng X."/>
        </authorList>
    </citation>
    <scope>NUCLEOTIDE SEQUENCE</scope>
    <source>
        <strain evidence="6">SIG254</strain>
    </source>
</reference>
<dbReference type="SMART" id="SM00382">
    <property type="entry name" value="AAA"/>
    <property type="match status" value="1"/>
</dbReference>
<dbReference type="PANTHER" id="PTHR43335:SF2">
    <property type="entry name" value="ABC TRANSPORTER, ATP-BINDING PROTEIN"/>
    <property type="match status" value="1"/>
</dbReference>
<keyword evidence="4 6" id="KW-0067">ATP-binding</keyword>
<accession>A0A927WEU6</accession>
<dbReference type="AlphaFoldDB" id="A0A927WEU6"/>
<proteinExistence type="inferred from homology"/>
<dbReference type="Pfam" id="PF00005">
    <property type="entry name" value="ABC_tran"/>
    <property type="match status" value="1"/>
</dbReference>
<keyword evidence="3" id="KW-0547">Nucleotide-binding</keyword>
<dbReference type="InterPro" id="IPR017871">
    <property type="entry name" value="ABC_transporter-like_CS"/>
</dbReference>
<dbReference type="Proteomes" id="UP000768462">
    <property type="component" value="Unassembled WGS sequence"/>
</dbReference>
<evidence type="ECO:0000256" key="1">
    <source>
        <dbReference type="ARBA" id="ARBA00005417"/>
    </source>
</evidence>
<sequence length="290" mass="32768">MSELIIRNLNKSYNKLKALSDINLDIKPGMFGLLGPNGAGKTTLMRTITTLLEIEQGTIGFGDLSWKNANSVRELIGYLPQKFSLYKHIKVEEALNHIAVLKGIKVDKKKQVEDVLERFNLIEERSKKISQLSGGMLRRVGIAQAILGNPKIVVVDEPTAGLDPEERIRFRNALTAIKKDTIVIISTHIVEDIEATCDQVGVLNKGKLLYNGDISSMRNRAKGKVYEITVKRDEVYEVEKEVTVVSKKNVDDNIKLRFISDEYNSQWIEVEPSLEDSYLYLVGNDYEKKN</sequence>
<gene>
    <name evidence="6" type="ORF">E7215_12155</name>
</gene>
<evidence type="ECO:0000256" key="2">
    <source>
        <dbReference type="ARBA" id="ARBA00022448"/>
    </source>
</evidence>